<keyword evidence="4" id="KW-0442">Lipid degradation</keyword>
<organism evidence="8 9">
    <name type="scientific">Duganella vulcania</name>
    <dbReference type="NCBI Taxonomy" id="2692166"/>
    <lineage>
        <taxon>Bacteria</taxon>
        <taxon>Pseudomonadati</taxon>
        <taxon>Pseudomonadota</taxon>
        <taxon>Betaproteobacteria</taxon>
        <taxon>Burkholderiales</taxon>
        <taxon>Oxalobacteraceae</taxon>
        <taxon>Telluria group</taxon>
        <taxon>Duganella</taxon>
    </lineage>
</organism>
<dbReference type="PANTHER" id="PTHR10272:SF0">
    <property type="entry name" value="PLATELET-ACTIVATING FACTOR ACETYLHYDROLASE"/>
    <property type="match status" value="1"/>
</dbReference>
<dbReference type="Pfam" id="PF07224">
    <property type="entry name" value="Chlorophyllase"/>
    <property type="match status" value="1"/>
</dbReference>
<accession>A0A845GSV4</accession>
<evidence type="ECO:0000256" key="1">
    <source>
        <dbReference type="ARBA" id="ARBA00022737"/>
    </source>
</evidence>
<protein>
    <submittedName>
        <fullName evidence="8">Tetratricopeptide repeat protein</fullName>
    </submittedName>
</protein>
<reference evidence="8" key="1">
    <citation type="submission" date="2019-12" db="EMBL/GenBank/DDBJ databases">
        <title>Novel species isolated from a subtropical stream in China.</title>
        <authorList>
            <person name="Lu H."/>
        </authorList>
    </citation>
    <scope>NUCLEOTIDE SEQUENCE [LARGE SCALE GENOMIC DNA]</scope>
    <source>
        <strain evidence="8">FT81W</strain>
    </source>
</reference>
<evidence type="ECO:0000313" key="8">
    <source>
        <dbReference type="EMBL" id="MYM97101.1"/>
    </source>
</evidence>
<name>A0A845GSV4_9BURK</name>
<dbReference type="SUPFAM" id="SSF48452">
    <property type="entry name" value="TPR-like"/>
    <property type="match status" value="1"/>
</dbReference>
<dbReference type="GO" id="GO:0016042">
    <property type="term" value="P:lipid catabolic process"/>
    <property type="evidence" value="ECO:0007669"/>
    <property type="project" value="UniProtKB-KW"/>
</dbReference>
<keyword evidence="5" id="KW-0443">Lipid metabolism</keyword>
<evidence type="ECO:0000256" key="6">
    <source>
        <dbReference type="PROSITE-ProRule" id="PRU00339"/>
    </source>
</evidence>
<evidence type="ECO:0000256" key="2">
    <source>
        <dbReference type="ARBA" id="ARBA00022801"/>
    </source>
</evidence>
<dbReference type="PROSITE" id="PS50005">
    <property type="entry name" value="TPR"/>
    <property type="match status" value="1"/>
</dbReference>
<dbReference type="AlphaFoldDB" id="A0A845GSV4"/>
<comment type="caution">
    <text evidence="8">The sequence shown here is derived from an EMBL/GenBank/DDBJ whole genome shotgun (WGS) entry which is preliminary data.</text>
</comment>
<dbReference type="PANTHER" id="PTHR10272">
    <property type="entry name" value="PLATELET-ACTIVATING FACTOR ACETYLHYDROLASE"/>
    <property type="match status" value="1"/>
</dbReference>
<dbReference type="Proteomes" id="UP000447355">
    <property type="component" value="Unassembled WGS sequence"/>
</dbReference>
<proteinExistence type="predicted"/>
<dbReference type="Pfam" id="PF07719">
    <property type="entry name" value="TPR_2"/>
    <property type="match status" value="1"/>
</dbReference>
<dbReference type="InterPro" id="IPR011990">
    <property type="entry name" value="TPR-like_helical_dom_sf"/>
</dbReference>
<dbReference type="InterPro" id="IPR013105">
    <property type="entry name" value="TPR_2"/>
</dbReference>
<keyword evidence="1" id="KW-0677">Repeat</keyword>
<dbReference type="Gene3D" id="3.40.50.1820">
    <property type="entry name" value="alpha/beta hydrolase"/>
    <property type="match status" value="1"/>
</dbReference>
<gene>
    <name evidence="8" type="ORF">GTP90_24945</name>
</gene>
<dbReference type="InterPro" id="IPR019734">
    <property type="entry name" value="TPR_rpt"/>
</dbReference>
<keyword evidence="2" id="KW-0378">Hydrolase</keyword>
<keyword evidence="3 6" id="KW-0802">TPR repeat</keyword>
<evidence type="ECO:0000256" key="7">
    <source>
        <dbReference type="SAM" id="SignalP"/>
    </source>
</evidence>
<dbReference type="SUPFAM" id="SSF53474">
    <property type="entry name" value="alpha/beta-Hydrolases"/>
    <property type="match status" value="1"/>
</dbReference>
<dbReference type="Gene3D" id="1.25.40.10">
    <property type="entry name" value="Tetratricopeptide repeat domain"/>
    <property type="match status" value="1"/>
</dbReference>
<dbReference type="InterPro" id="IPR029058">
    <property type="entry name" value="AB_hydrolase_fold"/>
</dbReference>
<evidence type="ECO:0000256" key="5">
    <source>
        <dbReference type="ARBA" id="ARBA00023098"/>
    </source>
</evidence>
<sequence length="509" mass="55759">MRILFTLILSFTAGLSQAASNFSFDVTPGPHSVGLRVVEQYDYARGYLGKYDVVTGKPVSGETARPMQTVIWYPAQKSGKAVAYGDYFRLGATEERFDNTEAAIAANVDSRLKGAPIGAVRAREEMTRRMWALRDARSAAGKFPVVIYAPSFGASTYENADLCEYLASHGYIVITSPSMGAHARGMSDDQEGIEAQAGDIAFLIGYAHTLPQADTGHIAVAGYSWGGISNVFVAARDSRVKALVNLDGSVRYWPERVQEAKYVQPARVAVPMLFLAARPRSLEDLAKRNKPNASFLNELKYSDVYTVTLPAMEHFAFASEALRFVGDDAYNEYTPAEVSQSHGWMARYTLQFLDAYLKGQASAKAFLSKPPKQNGVPDHLLTVSARMSEGAPPTLEMLAYEAAKSGFADIQQVYEKMRKREPKFEVSEDNFNSWGYQLLRAGDKQGAIAVFKLAAVLHPDSGNAHDSLAEAYEAAQDKPLAIQHYQRALELNPKNGNAVQHLKSLGAPL</sequence>
<dbReference type="EMBL" id="WWCX01000062">
    <property type="protein sequence ID" value="MYM97101.1"/>
    <property type="molecule type" value="Genomic_DNA"/>
</dbReference>
<evidence type="ECO:0000256" key="3">
    <source>
        <dbReference type="ARBA" id="ARBA00022803"/>
    </source>
</evidence>
<dbReference type="InterPro" id="IPR017395">
    <property type="entry name" value="Chlorophyllase-like"/>
</dbReference>
<evidence type="ECO:0000256" key="4">
    <source>
        <dbReference type="ARBA" id="ARBA00022963"/>
    </source>
</evidence>
<dbReference type="GO" id="GO:0003847">
    <property type="term" value="F:1-alkyl-2-acetylglycerophosphocholine esterase activity"/>
    <property type="evidence" value="ECO:0007669"/>
    <property type="project" value="TreeGrafter"/>
</dbReference>
<feature type="repeat" description="TPR" evidence="6">
    <location>
        <begin position="462"/>
        <end position="495"/>
    </location>
</feature>
<feature type="chain" id="PRO_5032813751" evidence="7">
    <location>
        <begin position="19"/>
        <end position="509"/>
    </location>
</feature>
<evidence type="ECO:0000313" key="9">
    <source>
        <dbReference type="Proteomes" id="UP000447355"/>
    </source>
</evidence>
<dbReference type="SMART" id="SM00028">
    <property type="entry name" value="TPR"/>
    <property type="match status" value="2"/>
</dbReference>
<keyword evidence="7" id="KW-0732">Signal</keyword>
<feature type="signal peptide" evidence="7">
    <location>
        <begin position="1"/>
        <end position="18"/>
    </location>
</feature>